<comment type="caution">
    <text evidence="7">The sequence shown here is derived from an EMBL/GenBank/DDBJ whole genome shotgun (WGS) entry which is preliminary data.</text>
</comment>
<keyword evidence="8" id="KW-1185">Reference proteome</keyword>
<reference evidence="7 8" key="2">
    <citation type="journal article" date="2014" name="BMC Genomics">
        <title>An improved genome of the model marine alga Ostreococcus tauri unfolds by assessing Illumina de novo assemblies.</title>
        <authorList>
            <person name="Blanc-Mathieu R."/>
            <person name="Verhelst B."/>
            <person name="Derelle E."/>
            <person name="Rombauts S."/>
            <person name="Bouget F.Y."/>
            <person name="Carre I."/>
            <person name="Chateau A."/>
            <person name="Eyre-Walker A."/>
            <person name="Grimsley N."/>
            <person name="Moreau H."/>
            <person name="Piegu B."/>
            <person name="Rivals E."/>
            <person name="Schackwitz W."/>
            <person name="Van de Peer Y."/>
            <person name="Piganeau G."/>
        </authorList>
    </citation>
    <scope>NUCLEOTIDE SEQUENCE [LARGE SCALE GENOMIC DNA]</scope>
    <source>
        <strain evidence="8">OTTH 0595 / CCAP 157/2 / RCC745</strain>
    </source>
</reference>
<dbReference type="OrthoDB" id="346910at2759"/>
<dbReference type="Gene3D" id="1.25.40.20">
    <property type="entry name" value="Ankyrin repeat-containing domain"/>
    <property type="match status" value="1"/>
</dbReference>
<reference evidence="8" key="1">
    <citation type="journal article" date="2006" name="Proc. Natl. Acad. Sci. U.S.A.">
        <title>Genome analysis of the smallest free-living eukaryote Ostreococcus tauri unveils many unique features.</title>
        <authorList>
            <person name="Derelle E."/>
            <person name="Ferraz C."/>
            <person name="Rombauts S."/>
            <person name="Rouze P."/>
            <person name="Worden A.Z."/>
            <person name="Robbens S."/>
            <person name="Partensky F."/>
            <person name="Degroeve S."/>
            <person name="Echeynie S."/>
            <person name="Cooke R."/>
            <person name="Saeys Y."/>
            <person name="Wuyts J."/>
            <person name="Jabbari K."/>
            <person name="Bowler C."/>
            <person name="Panaud O."/>
            <person name="Piegu B."/>
            <person name="Ball S.G."/>
            <person name="Ral J.-P."/>
            <person name="Bouget F.-Y."/>
            <person name="Piganeau G."/>
            <person name="De Baets B."/>
            <person name="Picard A."/>
            <person name="Delseny M."/>
            <person name="Demaille J."/>
            <person name="Van de Peer Y."/>
            <person name="Moreau H."/>
        </authorList>
    </citation>
    <scope>NUCLEOTIDE SEQUENCE [LARGE SCALE GENOMIC DNA]</scope>
    <source>
        <strain evidence="8">OTTH 0595 / CCAP 157/2 / RCC745</strain>
    </source>
</reference>
<dbReference type="InterPro" id="IPR036770">
    <property type="entry name" value="Ankyrin_rpt-contain_sf"/>
</dbReference>
<dbReference type="GO" id="GO:0000062">
    <property type="term" value="F:fatty-acyl-CoA binding"/>
    <property type="evidence" value="ECO:0007669"/>
    <property type="project" value="InterPro"/>
</dbReference>
<feature type="domain" description="ACB" evidence="6">
    <location>
        <begin position="87"/>
        <end position="178"/>
    </location>
</feature>
<feature type="repeat" description="ANK" evidence="5">
    <location>
        <begin position="272"/>
        <end position="304"/>
    </location>
</feature>
<keyword evidence="4" id="KW-0446">Lipid-binding</keyword>
<evidence type="ECO:0000259" key="6">
    <source>
        <dbReference type="PROSITE" id="PS51228"/>
    </source>
</evidence>
<dbReference type="SUPFAM" id="SSF48403">
    <property type="entry name" value="Ankyrin repeat"/>
    <property type="match status" value="1"/>
</dbReference>
<dbReference type="InterPro" id="IPR002110">
    <property type="entry name" value="Ankyrin_rpt"/>
</dbReference>
<accession>A0A096P852</accession>
<dbReference type="PANTHER" id="PTHR24171:SF9">
    <property type="entry name" value="ANKYRIN REPEAT DOMAIN-CONTAINING PROTEIN 39"/>
    <property type="match status" value="1"/>
</dbReference>
<dbReference type="RefSeq" id="XP_003082610.2">
    <property type="nucleotide sequence ID" value="XM_003082562.2"/>
</dbReference>
<dbReference type="EMBL" id="CAID01000013">
    <property type="protein sequence ID" value="CEG00099.1"/>
    <property type="molecule type" value="Genomic_DNA"/>
</dbReference>
<feature type="repeat" description="ANK" evidence="5">
    <location>
        <begin position="305"/>
        <end position="337"/>
    </location>
</feature>
<name>A0A096P852_OSTTA</name>
<proteinExistence type="inferred from homology"/>
<dbReference type="Proteomes" id="UP000009170">
    <property type="component" value="Unassembled WGS sequence"/>
</dbReference>
<dbReference type="InterPro" id="IPR000582">
    <property type="entry name" value="Acyl-CoA-binding_protein"/>
</dbReference>
<evidence type="ECO:0000256" key="5">
    <source>
        <dbReference type="PROSITE-ProRule" id="PRU00023"/>
    </source>
</evidence>
<evidence type="ECO:0000313" key="7">
    <source>
        <dbReference type="EMBL" id="CEG00099.1"/>
    </source>
</evidence>
<dbReference type="Pfam" id="PF00887">
    <property type="entry name" value="ACBP"/>
    <property type="match status" value="1"/>
</dbReference>
<dbReference type="AlphaFoldDB" id="A0A096P852"/>
<evidence type="ECO:0000256" key="2">
    <source>
        <dbReference type="ARBA" id="ARBA00022737"/>
    </source>
</evidence>
<keyword evidence="2" id="KW-0677">Repeat</keyword>
<comment type="similarity">
    <text evidence="1">Belongs to the ACBP family.</text>
</comment>
<dbReference type="PRINTS" id="PR01415">
    <property type="entry name" value="ANKYRIN"/>
</dbReference>
<dbReference type="STRING" id="70448.A0A096P852"/>
<sequence>MSTDERSIAIKASALCAGFAVGAIVARAALERGVDGGIRDVREFLVRVRVIVRERVVRALETSQTVRMSAPISTAVEAEDEDVDAALVEKFHKCANQFKLLLIDADAYFEPGVKAKMYGLYKRCQCSFDTDAVRPTNPLDVVGRAKYDAWKSVRNLSRREAMESYVETFREWGERYEELLAIEKAQKRDEKGFTDADKKAAEEFHDNDNELKVFGRAWSMGGAHSQPIAPTQEEESSSDDVEALIAACRAGDEDAAVKALQNGADLNERDSHGRTPLHWCADGGHTKLAMHLCLLKADVNAQDNYGQTPLHYSVSLEDAETANLLLDWGADPSMEDAESDTPESIGLWDLAGARTLEGE</sequence>
<dbReference type="PROSITE" id="PS50088">
    <property type="entry name" value="ANK_REPEAT"/>
    <property type="match status" value="2"/>
</dbReference>
<dbReference type="PANTHER" id="PTHR24171">
    <property type="entry name" value="ANKYRIN REPEAT DOMAIN-CONTAINING PROTEIN 39-RELATED"/>
    <property type="match status" value="1"/>
</dbReference>
<dbReference type="Gene3D" id="1.20.80.10">
    <property type="match status" value="1"/>
</dbReference>
<dbReference type="InParanoid" id="A0A096P852"/>
<dbReference type="GeneID" id="9835702"/>
<dbReference type="KEGG" id="ota:OT_ostta13g01350"/>
<evidence type="ECO:0000313" key="8">
    <source>
        <dbReference type="Proteomes" id="UP000009170"/>
    </source>
</evidence>
<protein>
    <submittedName>
        <fullName evidence="7">FERM/acyl-CoA-binding protein, 3-helical bundle</fullName>
    </submittedName>
</protein>
<dbReference type="InterPro" id="IPR035984">
    <property type="entry name" value="Acyl-CoA-binding_sf"/>
</dbReference>
<organism evidence="7 8">
    <name type="scientific">Ostreococcus tauri</name>
    <name type="common">Marine green alga</name>
    <dbReference type="NCBI Taxonomy" id="70448"/>
    <lineage>
        <taxon>Eukaryota</taxon>
        <taxon>Viridiplantae</taxon>
        <taxon>Chlorophyta</taxon>
        <taxon>Mamiellophyceae</taxon>
        <taxon>Mamiellales</taxon>
        <taxon>Bathycoccaceae</taxon>
        <taxon>Ostreococcus</taxon>
    </lineage>
</organism>
<keyword evidence="3 5" id="KW-0040">ANK repeat</keyword>
<evidence type="ECO:0000256" key="4">
    <source>
        <dbReference type="ARBA" id="ARBA00023121"/>
    </source>
</evidence>
<evidence type="ECO:0000256" key="3">
    <source>
        <dbReference type="ARBA" id="ARBA00023043"/>
    </source>
</evidence>
<evidence type="ECO:0000256" key="1">
    <source>
        <dbReference type="ARBA" id="ARBA00005567"/>
    </source>
</evidence>
<dbReference type="SUPFAM" id="SSF47027">
    <property type="entry name" value="Acyl-CoA binding protein"/>
    <property type="match status" value="1"/>
</dbReference>
<dbReference type="InterPro" id="IPR014352">
    <property type="entry name" value="FERM/acyl-CoA-bd_prot_sf"/>
</dbReference>
<gene>
    <name evidence="7" type="ORF">OT_ostta13g01350</name>
</gene>
<dbReference type="Pfam" id="PF12796">
    <property type="entry name" value="Ank_2"/>
    <property type="match status" value="1"/>
</dbReference>
<dbReference type="PROSITE" id="PS50297">
    <property type="entry name" value="ANK_REP_REGION"/>
    <property type="match status" value="2"/>
</dbReference>
<dbReference type="SMART" id="SM00248">
    <property type="entry name" value="ANK"/>
    <property type="match status" value="3"/>
</dbReference>
<dbReference type="PROSITE" id="PS51228">
    <property type="entry name" value="ACB_2"/>
    <property type="match status" value="1"/>
</dbReference>